<dbReference type="InterPro" id="IPR036770">
    <property type="entry name" value="Ankyrin_rpt-contain_sf"/>
</dbReference>
<feature type="repeat" description="ANK" evidence="3">
    <location>
        <begin position="314"/>
        <end position="346"/>
    </location>
</feature>
<dbReference type="PANTHER" id="PTHR24198">
    <property type="entry name" value="ANKYRIN REPEAT AND PROTEIN KINASE DOMAIN-CONTAINING PROTEIN"/>
    <property type="match status" value="1"/>
</dbReference>
<feature type="repeat" description="ANK" evidence="3">
    <location>
        <begin position="36"/>
        <end position="68"/>
    </location>
</feature>
<dbReference type="PROSITE" id="PS50297">
    <property type="entry name" value="ANK_REP_REGION"/>
    <property type="match status" value="4"/>
</dbReference>
<feature type="repeat" description="ANK" evidence="3">
    <location>
        <begin position="415"/>
        <end position="447"/>
    </location>
</feature>
<protein>
    <submittedName>
        <fullName evidence="5">Uncharacterized protein</fullName>
    </submittedName>
</protein>
<keyword evidence="2 3" id="KW-0040">ANK repeat</keyword>
<dbReference type="PRINTS" id="PR01415">
    <property type="entry name" value="ANKYRIN"/>
</dbReference>
<feature type="compositionally biased region" description="Acidic residues" evidence="4">
    <location>
        <begin position="547"/>
        <end position="559"/>
    </location>
</feature>
<organism evidence="5 6">
    <name type="scientific">Littorina saxatilis</name>
    <dbReference type="NCBI Taxonomy" id="31220"/>
    <lineage>
        <taxon>Eukaryota</taxon>
        <taxon>Metazoa</taxon>
        <taxon>Spiralia</taxon>
        <taxon>Lophotrochozoa</taxon>
        <taxon>Mollusca</taxon>
        <taxon>Gastropoda</taxon>
        <taxon>Caenogastropoda</taxon>
        <taxon>Littorinimorpha</taxon>
        <taxon>Littorinoidea</taxon>
        <taxon>Littorinidae</taxon>
        <taxon>Littorina</taxon>
    </lineage>
</organism>
<dbReference type="Gene3D" id="1.25.40.20">
    <property type="entry name" value="Ankyrin repeat-containing domain"/>
    <property type="match status" value="5"/>
</dbReference>
<evidence type="ECO:0000256" key="4">
    <source>
        <dbReference type="SAM" id="MobiDB-lite"/>
    </source>
</evidence>
<dbReference type="EMBL" id="JBAMIC010000001">
    <property type="protein sequence ID" value="KAK7113972.1"/>
    <property type="molecule type" value="Genomic_DNA"/>
</dbReference>
<keyword evidence="6" id="KW-1185">Reference proteome</keyword>
<dbReference type="AlphaFoldDB" id="A0AAN9GMD6"/>
<gene>
    <name evidence="5" type="ORF">V1264_000115</name>
</gene>
<dbReference type="Proteomes" id="UP001374579">
    <property type="component" value="Unassembled WGS sequence"/>
</dbReference>
<evidence type="ECO:0000256" key="2">
    <source>
        <dbReference type="ARBA" id="ARBA00023043"/>
    </source>
</evidence>
<sequence length="627" mass="67811">MADVIRRLHQAIQNDDMKGVEAAVAAGADMDQVFGMQGTALCQAVTTGKRDMVALLLELGCNVNAEDFDGGFPLPLAIRKHMTDIALLLMSVSSCDVNILDPVSKHRPLCAAVTEGLTEIVEALVQHQQCNITQGNSVGNSALHLSLLHQQDNITKILSRCEGFRFLHNLAGHAPVHIVATLGHMKSLDILFPTRVHSTEVFHQTEDGEGDGPTKTFTGNALQRELNQTARLTGDTALHLAVREKHRDVALRLIEMGAATDIQNNGGQTALLLACADSNTDLALQLLKNGAPPNLAGHLRMQQRTLLATHARESSLTPLHVAASSNNLDLVKALCESGADVNICDERGRSPLYVALLNNAGEVAAFLLSRTDQKLHTPLGGSTLLHAVCQCLSHAAEVTYALLEHGCSPHDPNRLGNLPLHEAVCWENVEVVRVLLQQGASPCVPGEMNTLPLTFAARTGRTDMAALLVGAGADINGAETKGDNCMDPDSDTDGEDWSPLREALEAGAVDFASFLVEAGCDLWQEKYLFAETKAPTTNPTTSFSMLDLEDSDDSDEEADDEVPLVVKDDQHLLDWLRTKARNPKSLLQFSLEAVRSVFRHGDPPFALMLALPLPEKMIAKLLYREEI</sequence>
<reference evidence="5 6" key="1">
    <citation type="submission" date="2024-02" db="EMBL/GenBank/DDBJ databases">
        <title>Chromosome-scale genome assembly of the rough periwinkle Littorina saxatilis.</title>
        <authorList>
            <person name="De Jode A."/>
            <person name="Faria R."/>
            <person name="Formenti G."/>
            <person name="Sims Y."/>
            <person name="Smith T.P."/>
            <person name="Tracey A."/>
            <person name="Wood J.M.D."/>
            <person name="Zagrodzka Z.B."/>
            <person name="Johannesson K."/>
            <person name="Butlin R.K."/>
            <person name="Leder E.H."/>
        </authorList>
    </citation>
    <scope>NUCLEOTIDE SEQUENCE [LARGE SCALE GENOMIC DNA]</scope>
    <source>
        <strain evidence="5">Snail1</strain>
        <tissue evidence="5">Muscle</tissue>
    </source>
</reference>
<feature type="repeat" description="ANK" evidence="3">
    <location>
        <begin position="448"/>
        <end position="480"/>
    </location>
</feature>
<keyword evidence="1" id="KW-0677">Repeat</keyword>
<proteinExistence type="predicted"/>
<dbReference type="PANTHER" id="PTHR24198:SF165">
    <property type="entry name" value="ANKYRIN REPEAT-CONTAINING PROTEIN-RELATED"/>
    <property type="match status" value="1"/>
</dbReference>
<dbReference type="Pfam" id="PF12796">
    <property type="entry name" value="Ank_2"/>
    <property type="match status" value="4"/>
</dbReference>
<accession>A0AAN9GMD6</accession>
<evidence type="ECO:0000256" key="1">
    <source>
        <dbReference type="ARBA" id="ARBA00022737"/>
    </source>
</evidence>
<dbReference type="PROSITE" id="PS50088">
    <property type="entry name" value="ANK_REPEAT"/>
    <property type="match status" value="6"/>
</dbReference>
<feature type="repeat" description="ANK" evidence="3">
    <location>
        <begin position="266"/>
        <end position="298"/>
    </location>
</feature>
<dbReference type="SUPFAM" id="SSF48403">
    <property type="entry name" value="Ankyrin repeat"/>
    <property type="match status" value="2"/>
</dbReference>
<name>A0AAN9GMD6_9CAEN</name>
<feature type="repeat" description="ANK" evidence="3">
    <location>
        <begin position="233"/>
        <end position="265"/>
    </location>
</feature>
<evidence type="ECO:0000313" key="5">
    <source>
        <dbReference type="EMBL" id="KAK7113972.1"/>
    </source>
</evidence>
<dbReference type="SMART" id="SM00248">
    <property type="entry name" value="ANK"/>
    <property type="match status" value="12"/>
</dbReference>
<feature type="region of interest" description="Disordered" evidence="4">
    <location>
        <begin position="539"/>
        <end position="559"/>
    </location>
</feature>
<evidence type="ECO:0000313" key="6">
    <source>
        <dbReference type="Proteomes" id="UP001374579"/>
    </source>
</evidence>
<evidence type="ECO:0000256" key="3">
    <source>
        <dbReference type="PROSITE-ProRule" id="PRU00023"/>
    </source>
</evidence>
<dbReference type="InterPro" id="IPR002110">
    <property type="entry name" value="Ankyrin_rpt"/>
</dbReference>
<comment type="caution">
    <text evidence="5">The sequence shown here is derived from an EMBL/GenBank/DDBJ whole genome shotgun (WGS) entry which is preliminary data.</text>
</comment>